<evidence type="ECO:0000256" key="1">
    <source>
        <dbReference type="SAM" id="MobiDB-lite"/>
    </source>
</evidence>
<proteinExistence type="predicted"/>
<evidence type="ECO:0000313" key="3">
    <source>
        <dbReference type="Proteomes" id="UP000467841"/>
    </source>
</evidence>
<comment type="caution">
    <text evidence="2">The sequence shown here is derived from an EMBL/GenBank/DDBJ whole genome shotgun (WGS) entry which is preliminary data.</text>
</comment>
<protein>
    <submittedName>
        <fullName evidence="2">Uncharacterized protein</fullName>
    </submittedName>
</protein>
<dbReference type="Proteomes" id="UP000467841">
    <property type="component" value="Unassembled WGS sequence"/>
</dbReference>
<reference evidence="2" key="1">
    <citation type="submission" date="2020-01" db="EMBL/GenBank/DDBJ databases">
        <authorList>
            <person name="Mishra B."/>
        </authorList>
    </citation>
    <scope>NUCLEOTIDE SEQUENCE [LARGE SCALE GENOMIC DNA]</scope>
</reference>
<accession>A0A6D2L1G9</accession>
<organism evidence="2 3">
    <name type="scientific">Microthlaspi erraticum</name>
    <dbReference type="NCBI Taxonomy" id="1685480"/>
    <lineage>
        <taxon>Eukaryota</taxon>
        <taxon>Viridiplantae</taxon>
        <taxon>Streptophyta</taxon>
        <taxon>Embryophyta</taxon>
        <taxon>Tracheophyta</taxon>
        <taxon>Spermatophyta</taxon>
        <taxon>Magnoliopsida</taxon>
        <taxon>eudicotyledons</taxon>
        <taxon>Gunneridae</taxon>
        <taxon>Pentapetalae</taxon>
        <taxon>rosids</taxon>
        <taxon>malvids</taxon>
        <taxon>Brassicales</taxon>
        <taxon>Brassicaceae</taxon>
        <taxon>Coluteocarpeae</taxon>
        <taxon>Microthlaspi</taxon>
    </lineage>
</organism>
<feature type="region of interest" description="Disordered" evidence="1">
    <location>
        <begin position="90"/>
        <end position="123"/>
    </location>
</feature>
<dbReference type="EMBL" id="CACVBM020001606">
    <property type="protein sequence ID" value="CAA7055078.1"/>
    <property type="molecule type" value="Genomic_DNA"/>
</dbReference>
<name>A0A6D2L1G9_9BRAS</name>
<evidence type="ECO:0000313" key="2">
    <source>
        <dbReference type="EMBL" id="CAA7055078.1"/>
    </source>
</evidence>
<sequence length="154" mass="18152">MHPLWSTRNYNSPSVSLQVCSIGVENGALQRPLQCKLNHNHEGRDRQTKNNHLPTTDWYKRRNFGTLDPLEPMVEQEQQSVQLEQPECLENFESRNRPSEGMVRSTKREPNFDPPTHVSKINHPRCMHSLSHGWRMERKAESWRNRLDLSQQQT</sequence>
<keyword evidence="3" id="KW-1185">Reference proteome</keyword>
<dbReference type="AlphaFoldDB" id="A0A6D2L1G9"/>
<gene>
    <name evidence="2" type="ORF">MERR_LOCUS42314</name>
</gene>